<keyword evidence="1" id="KW-0595">Phospholipid degradation</keyword>
<comment type="pathway">
    <text evidence="1">Phospholipid metabolism; phosphatidylglycerol biosynthesis; phosphatidylglycerol from CDP-diacylglycerol: step 2/2.</text>
</comment>
<sequence length="174" mass="19290">MKKSTLIYPSLQALLKKPIHFLAFGLGSGLIRPAPGTWGSLLGVLLLLPFLSQVFDKTLFNLLFIAATFALGCHFCGKTSKDLGVHDHSGIVWDEFVGQWAVMLFAPPFLYAHFGFIAVSIASLLAFRLFDIWKPQPIGWLDRNTAGGFGIMIDDLLAALYALLLLWSSYFFYA</sequence>
<dbReference type="PANTHER" id="PTHR36305">
    <property type="entry name" value="PHOSPHATIDYLGLYCEROPHOSPHATASE A"/>
    <property type="match status" value="1"/>
</dbReference>
<evidence type="ECO:0000313" key="5">
    <source>
        <dbReference type="Proteomes" id="UP000254575"/>
    </source>
</evidence>
<dbReference type="InterPro" id="IPR036681">
    <property type="entry name" value="PgpA-like_sf"/>
</dbReference>
<dbReference type="EC" id="3.1.3.27" evidence="1"/>
<dbReference type="AlphaFoldDB" id="A0A380MYH1"/>
<dbReference type="EMBL" id="UHIA01000004">
    <property type="protein sequence ID" value="SUO97066.1"/>
    <property type="molecule type" value="Genomic_DNA"/>
</dbReference>
<comment type="cofactor">
    <cofactor evidence="1">
        <name>Mg(2+)</name>
        <dbReference type="ChEBI" id="CHEBI:18420"/>
    </cofactor>
</comment>
<dbReference type="GO" id="GO:0008962">
    <property type="term" value="F:phosphatidylglycerophosphatase activity"/>
    <property type="evidence" value="ECO:0007669"/>
    <property type="project" value="UniProtKB-EC"/>
</dbReference>
<keyword evidence="1 2" id="KW-0472">Membrane</keyword>
<feature type="domain" description="YutG/PgpA" evidence="3">
    <location>
        <begin position="22"/>
        <end position="166"/>
    </location>
</feature>
<dbReference type="InterPro" id="IPR007686">
    <property type="entry name" value="YutG/PgpA"/>
</dbReference>
<keyword evidence="1" id="KW-0479">Metal-binding</keyword>
<dbReference type="GO" id="GO:0006655">
    <property type="term" value="P:phosphatidylglycerol biosynthetic process"/>
    <property type="evidence" value="ECO:0007669"/>
    <property type="project" value="UniProtKB-UniPathway"/>
</dbReference>
<dbReference type="RefSeq" id="WP_115218547.1">
    <property type="nucleotide sequence ID" value="NZ_UHIA01000004.1"/>
</dbReference>
<dbReference type="GO" id="GO:0005886">
    <property type="term" value="C:plasma membrane"/>
    <property type="evidence" value="ECO:0007669"/>
    <property type="project" value="UniProtKB-SubCell"/>
</dbReference>
<dbReference type="Proteomes" id="UP000254575">
    <property type="component" value="Unassembled WGS sequence"/>
</dbReference>
<comment type="catalytic activity">
    <reaction evidence="1">
        <text>a 1,2-diacyl-sn-glycero-3-phospho-(1'-sn-glycero-3'-phosphate) + H2O = a 1,2-diacyl-sn-glycero-3-phospho-(1'-sn-glycerol) + phosphate</text>
        <dbReference type="Rhea" id="RHEA:33751"/>
        <dbReference type="ChEBI" id="CHEBI:15377"/>
        <dbReference type="ChEBI" id="CHEBI:43474"/>
        <dbReference type="ChEBI" id="CHEBI:60110"/>
        <dbReference type="ChEBI" id="CHEBI:64716"/>
        <dbReference type="EC" id="3.1.3.27"/>
    </reaction>
</comment>
<dbReference type="GO" id="GO:0009395">
    <property type="term" value="P:phospholipid catabolic process"/>
    <property type="evidence" value="ECO:0007669"/>
    <property type="project" value="UniProtKB-KW"/>
</dbReference>
<feature type="transmembrane region" description="Helical" evidence="2">
    <location>
        <begin position="109"/>
        <end position="130"/>
    </location>
</feature>
<evidence type="ECO:0000313" key="4">
    <source>
        <dbReference type="EMBL" id="SUO97066.1"/>
    </source>
</evidence>
<dbReference type="OrthoDB" id="9804091at2"/>
<feature type="transmembrane region" description="Helical" evidence="2">
    <location>
        <begin position="150"/>
        <end position="173"/>
    </location>
</feature>
<keyword evidence="1 4" id="KW-0378">Hydrolase</keyword>
<dbReference type="CDD" id="cd06971">
    <property type="entry name" value="PgpA"/>
    <property type="match status" value="1"/>
</dbReference>
<feature type="transmembrane region" description="Helical" evidence="2">
    <location>
        <begin position="21"/>
        <end position="47"/>
    </location>
</feature>
<keyword evidence="1 2" id="KW-0812">Transmembrane</keyword>
<comment type="subcellular location">
    <subcellularLocation>
        <location evidence="1">Cell inner membrane</location>
        <topology evidence="1">Multi-pass membrane protein</topology>
    </subcellularLocation>
</comment>
<organism evidence="4 5">
    <name type="scientific">Suttonella indologenes</name>
    <dbReference type="NCBI Taxonomy" id="13276"/>
    <lineage>
        <taxon>Bacteria</taxon>
        <taxon>Pseudomonadati</taxon>
        <taxon>Pseudomonadota</taxon>
        <taxon>Gammaproteobacteria</taxon>
        <taxon>Cardiobacteriales</taxon>
        <taxon>Cardiobacteriaceae</taxon>
        <taxon>Suttonella</taxon>
    </lineage>
</organism>
<keyword evidence="1" id="KW-1208">Phospholipid metabolism</keyword>
<comment type="function">
    <text evidence="1">Lipid phosphatase which dephosphorylates phosphatidylglycerophosphate (PGP) to phosphatidylglycerol (PG).</text>
</comment>
<gene>
    <name evidence="4" type="primary">pgpA</name>
    <name evidence="4" type="ORF">NCTC10717_01357</name>
</gene>
<protein>
    <recommendedName>
        <fullName evidence="1">Phosphatidylglycerophosphatase A</fullName>
        <ecNumber evidence="1">3.1.3.27</ecNumber>
    </recommendedName>
    <alternativeName>
        <fullName evidence="1">Phosphatidylglycerolphosphate phosphatase A</fullName>
    </alternativeName>
</protein>
<keyword evidence="1" id="KW-0443">Lipid metabolism</keyword>
<dbReference type="Pfam" id="PF04608">
    <property type="entry name" value="PgpA"/>
    <property type="match status" value="1"/>
</dbReference>
<keyword evidence="2" id="KW-1133">Transmembrane helix</keyword>
<evidence type="ECO:0000259" key="3">
    <source>
        <dbReference type="Pfam" id="PF04608"/>
    </source>
</evidence>
<keyword evidence="1" id="KW-0997">Cell inner membrane</keyword>
<dbReference type="InterPro" id="IPR026037">
    <property type="entry name" value="PgpA"/>
</dbReference>
<keyword evidence="5" id="KW-1185">Reference proteome</keyword>
<dbReference type="SUPFAM" id="SSF101307">
    <property type="entry name" value="YutG-like"/>
    <property type="match status" value="1"/>
</dbReference>
<proteinExistence type="predicted"/>
<keyword evidence="1" id="KW-1003">Cell membrane</keyword>
<evidence type="ECO:0000256" key="1">
    <source>
        <dbReference type="PIRNR" id="PIRNR006162"/>
    </source>
</evidence>
<name>A0A380MYH1_9GAMM</name>
<reference evidence="4 5" key="1">
    <citation type="submission" date="2018-06" db="EMBL/GenBank/DDBJ databases">
        <authorList>
            <consortium name="Pathogen Informatics"/>
            <person name="Doyle S."/>
        </authorList>
    </citation>
    <scope>NUCLEOTIDE SEQUENCE [LARGE SCALE GENOMIC DNA]</scope>
    <source>
        <strain evidence="4 5">NCTC10717</strain>
    </source>
</reference>
<keyword evidence="1" id="KW-0460">Magnesium</keyword>
<dbReference type="GO" id="GO:0046872">
    <property type="term" value="F:metal ion binding"/>
    <property type="evidence" value="ECO:0007669"/>
    <property type="project" value="UniProtKB-KW"/>
</dbReference>
<dbReference type="PIRSF" id="PIRSF006162">
    <property type="entry name" value="PgpA"/>
    <property type="match status" value="1"/>
</dbReference>
<evidence type="ECO:0000256" key="2">
    <source>
        <dbReference type="SAM" id="Phobius"/>
    </source>
</evidence>
<feature type="transmembrane region" description="Helical" evidence="2">
    <location>
        <begin position="59"/>
        <end position="77"/>
    </location>
</feature>
<dbReference type="PANTHER" id="PTHR36305:SF1">
    <property type="entry name" value="PHOSPHATIDYLGLYCEROPHOSPHATASE A"/>
    <property type="match status" value="1"/>
</dbReference>
<accession>A0A380MYH1</accession>
<dbReference type="UniPathway" id="UPA00084">
    <property type="reaction ID" value="UER00504"/>
</dbReference>
<keyword evidence="1" id="KW-0442">Lipid degradation</keyword>